<keyword evidence="5" id="KW-0418">Kinase</keyword>
<dbReference type="InterPro" id="IPR035965">
    <property type="entry name" value="PAS-like_dom_sf"/>
</dbReference>
<dbReference type="OrthoDB" id="230688at2157"/>
<dbReference type="Gene3D" id="3.30.450.20">
    <property type="entry name" value="PAS domain"/>
    <property type="match status" value="1"/>
</dbReference>
<evidence type="ECO:0000256" key="3">
    <source>
        <dbReference type="ARBA" id="ARBA00022679"/>
    </source>
</evidence>
<evidence type="ECO:0000313" key="10">
    <source>
        <dbReference type="EMBL" id="SDF01494.1"/>
    </source>
</evidence>
<comment type="catalytic activity">
    <reaction evidence="1">
        <text>ATP + protein L-histidine = ADP + protein N-phospho-L-histidine.</text>
        <dbReference type="EC" id="2.7.13.3"/>
    </reaction>
</comment>
<evidence type="ECO:0000256" key="2">
    <source>
        <dbReference type="ARBA" id="ARBA00012438"/>
    </source>
</evidence>
<evidence type="ECO:0000256" key="4">
    <source>
        <dbReference type="ARBA" id="ARBA00022741"/>
    </source>
</evidence>
<reference evidence="11" key="1">
    <citation type="submission" date="2016-10" db="EMBL/GenBank/DDBJ databases">
        <authorList>
            <person name="Varghese N."/>
            <person name="Submissions S."/>
        </authorList>
    </citation>
    <scope>NUCLEOTIDE SEQUENCE [LARGE SCALE GENOMIC DNA]</scope>
    <source>
        <strain evidence="11">IBRC-M 10760</strain>
    </source>
</reference>
<dbReference type="InterPro" id="IPR013656">
    <property type="entry name" value="PAS_4"/>
</dbReference>
<evidence type="ECO:0000256" key="5">
    <source>
        <dbReference type="ARBA" id="ARBA00022777"/>
    </source>
</evidence>
<dbReference type="SMART" id="SM00387">
    <property type="entry name" value="HATPase_c"/>
    <property type="match status" value="1"/>
</dbReference>
<feature type="transmembrane region" description="Helical" evidence="7">
    <location>
        <begin position="33"/>
        <end position="53"/>
    </location>
</feature>
<proteinExistence type="predicted"/>
<dbReference type="PANTHER" id="PTHR44936">
    <property type="entry name" value="SENSOR PROTEIN CREC"/>
    <property type="match status" value="1"/>
</dbReference>
<dbReference type="EMBL" id="FNBK01000003">
    <property type="protein sequence ID" value="SDF01494.1"/>
    <property type="molecule type" value="Genomic_DNA"/>
</dbReference>
<dbReference type="CDD" id="cd00075">
    <property type="entry name" value="HATPase"/>
    <property type="match status" value="1"/>
</dbReference>
<dbReference type="SUPFAM" id="SSF55785">
    <property type="entry name" value="PYP-like sensor domain (PAS domain)"/>
    <property type="match status" value="1"/>
</dbReference>
<protein>
    <recommendedName>
        <fullName evidence="2">histidine kinase</fullName>
        <ecNumber evidence="2">2.7.13.3</ecNumber>
    </recommendedName>
</protein>
<dbReference type="Proteomes" id="UP000199076">
    <property type="component" value="Unassembled WGS sequence"/>
</dbReference>
<dbReference type="RefSeq" id="WP_175452780.1">
    <property type="nucleotide sequence ID" value="NZ_FNBK01000003.1"/>
</dbReference>
<feature type="domain" description="Histidine kinase" evidence="8">
    <location>
        <begin position="374"/>
        <end position="577"/>
    </location>
</feature>
<keyword evidence="7" id="KW-1133">Transmembrane helix</keyword>
<dbReference type="GO" id="GO:0004673">
    <property type="term" value="F:protein histidine kinase activity"/>
    <property type="evidence" value="ECO:0007669"/>
    <property type="project" value="UniProtKB-EC"/>
</dbReference>
<feature type="transmembrane region" description="Helical" evidence="7">
    <location>
        <begin position="158"/>
        <end position="176"/>
    </location>
</feature>
<dbReference type="InterPro" id="IPR036890">
    <property type="entry name" value="HATPase_C_sf"/>
</dbReference>
<feature type="transmembrane region" description="Helical" evidence="7">
    <location>
        <begin position="100"/>
        <end position="122"/>
    </location>
</feature>
<dbReference type="STRING" id="660518.SAMN05216218_10381"/>
<dbReference type="PROSITE" id="PS50112">
    <property type="entry name" value="PAS"/>
    <property type="match status" value="1"/>
</dbReference>
<dbReference type="InterPro" id="IPR000014">
    <property type="entry name" value="PAS"/>
</dbReference>
<dbReference type="EC" id="2.7.13.3" evidence="2"/>
<keyword evidence="3" id="KW-0808">Transferase</keyword>
<dbReference type="InterPro" id="IPR003594">
    <property type="entry name" value="HATPase_dom"/>
</dbReference>
<dbReference type="PROSITE" id="PS50109">
    <property type="entry name" value="HIS_KIN"/>
    <property type="match status" value="1"/>
</dbReference>
<evidence type="ECO:0000259" key="8">
    <source>
        <dbReference type="PROSITE" id="PS50109"/>
    </source>
</evidence>
<accession>A0A1G7HMP5</accession>
<dbReference type="InterPro" id="IPR031621">
    <property type="entry name" value="HisKA_7TM"/>
</dbReference>
<name>A0A1G7HMP5_9EURY</name>
<dbReference type="AlphaFoldDB" id="A0A1G7HMP5"/>
<dbReference type="PANTHER" id="PTHR44936:SF10">
    <property type="entry name" value="SENSOR PROTEIN RSTB"/>
    <property type="match status" value="1"/>
</dbReference>
<feature type="transmembrane region" description="Helical" evidence="7">
    <location>
        <begin position="188"/>
        <end position="209"/>
    </location>
</feature>
<sequence length="599" mass="64514">MLANALWAGWYLFSTVVMAAFAYVYWTNRNVRGLEYLLAAAVLGSLQSLLYLLSLVAPTVTTKVIFWKLFGVLAAVVVFLWYLFVVAWTERAVLARRSTLALAGGPLAVSVGLLVTNTAPAVPGLHSLYWSSASVAAPGGFFSPIVFTTGPAALAQSLYSLGLLVGSVGLLVAFTLRSDQRLYRWRNTMLVLGGASGLLFAVGFAFLDLPYEPHPLVYVLANSFVVLGVVRFGDYDVVSLPENSLIEAIDGAILVYSVDGTVIELNEAAKLVLGLTDEAVGRGIVGVVELAEPLPGVRGSAAGAAASPAGVADLLDGHEFTTAINGGSRTFVVRVSRLDDDGDHLGWTVLCYDVTDLRQKQQELDLLKQVLSRVLRHNVRNDLSVVKANAQMLAEDTSGLQAERLQTIMDKSDNLLDASEKARTVEKLLSGERTRSEFDVTELATEAIETTRREFPGVSFETDLPDTCPVHAHWAVSHAVENVIENAAMHNDSDDPQVVVTADCGDDHATLRVADNGPGIPYKEIEVLERREETALEHGSSVGLWLVDWIVDLSQGTIEFENTDRGCTVTLDLEAAIPDADVDDEEATDLNLGIGADDD</sequence>
<evidence type="ECO:0000256" key="1">
    <source>
        <dbReference type="ARBA" id="ARBA00000085"/>
    </source>
</evidence>
<gene>
    <name evidence="10" type="ORF">SAMN05216218_10381</name>
</gene>
<dbReference type="Pfam" id="PF02518">
    <property type="entry name" value="HATPase_c"/>
    <property type="match status" value="1"/>
</dbReference>
<dbReference type="InterPro" id="IPR050980">
    <property type="entry name" value="2C_sensor_his_kinase"/>
</dbReference>
<evidence type="ECO:0000256" key="6">
    <source>
        <dbReference type="ARBA" id="ARBA00022840"/>
    </source>
</evidence>
<dbReference type="Pfam" id="PF16927">
    <property type="entry name" value="HisKA_7TM"/>
    <property type="match status" value="1"/>
</dbReference>
<dbReference type="Gene3D" id="3.30.565.10">
    <property type="entry name" value="Histidine kinase-like ATPase, C-terminal domain"/>
    <property type="match status" value="1"/>
</dbReference>
<keyword evidence="11" id="KW-1185">Reference proteome</keyword>
<keyword evidence="6" id="KW-0067">ATP-binding</keyword>
<organism evidence="10 11">
    <name type="scientific">Halorientalis regularis</name>
    <dbReference type="NCBI Taxonomy" id="660518"/>
    <lineage>
        <taxon>Archaea</taxon>
        <taxon>Methanobacteriati</taxon>
        <taxon>Methanobacteriota</taxon>
        <taxon>Stenosarchaea group</taxon>
        <taxon>Halobacteria</taxon>
        <taxon>Halobacteriales</taxon>
        <taxon>Haloarculaceae</taxon>
        <taxon>Halorientalis</taxon>
    </lineage>
</organism>
<feature type="transmembrane region" description="Helical" evidence="7">
    <location>
        <begin position="65"/>
        <end position="88"/>
    </location>
</feature>
<dbReference type="InterPro" id="IPR005467">
    <property type="entry name" value="His_kinase_dom"/>
</dbReference>
<dbReference type="GO" id="GO:0005524">
    <property type="term" value="F:ATP binding"/>
    <property type="evidence" value="ECO:0007669"/>
    <property type="project" value="UniProtKB-KW"/>
</dbReference>
<evidence type="ECO:0000259" key="9">
    <source>
        <dbReference type="PROSITE" id="PS50112"/>
    </source>
</evidence>
<keyword evidence="4" id="KW-0547">Nucleotide-binding</keyword>
<evidence type="ECO:0000313" key="11">
    <source>
        <dbReference type="Proteomes" id="UP000199076"/>
    </source>
</evidence>
<evidence type="ECO:0000256" key="7">
    <source>
        <dbReference type="SAM" id="Phobius"/>
    </source>
</evidence>
<dbReference type="SUPFAM" id="SSF55874">
    <property type="entry name" value="ATPase domain of HSP90 chaperone/DNA topoisomerase II/histidine kinase"/>
    <property type="match status" value="1"/>
</dbReference>
<dbReference type="Pfam" id="PF08448">
    <property type="entry name" value="PAS_4"/>
    <property type="match status" value="1"/>
</dbReference>
<keyword evidence="7" id="KW-0812">Transmembrane</keyword>
<keyword evidence="7" id="KW-0472">Membrane</keyword>
<feature type="transmembrane region" description="Helical" evidence="7">
    <location>
        <begin position="6"/>
        <end position="26"/>
    </location>
</feature>
<feature type="domain" description="PAS" evidence="9">
    <location>
        <begin position="245"/>
        <end position="280"/>
    </location>
</feature>